<sequence length="186" mass="21249">MDRRADMALCPLTLERTHAKLEYLITGDEKWILSSNVQRCAPWVDKGADAEEVPTPNVHANKVMLCFWSSIHDVRYWEPLAKGSAVTADVYIEQPRTLEANVRNARPRQHRVYFQHCNARQHIAKASKANPMKVGWTILPCPPYSLYLAPSNYHLLSHLNVIWMFKISTPALTSKRHSSSSLRTSL</sequence>
<evidence type="ECO:0000313" key="2">
    <source>
        <dbReference type="Proteomes" id="UP000054495"/>
    </source>
</evidence>
<reference evidence="1 2" key="1">
    <citation type="submission" date="2013-05" db="EMBL/GenBank/DDBJ databases">
        <title>Draft genome of the parasitic nematode Anyclostoma ceylanicum.</title>
        <authorList>
            <person name="Mitreva M."/>
        </authorList>
    </citation>
    <scope>NUCLEOTIDE SEQUENCE [LARGE SCALE GENOMIC DNA]</scope>
</reference>
<accession>A0A0D6L9I9</accession>
<evidence type="ECO:0000313" key="1">
    <source>
        <dbReference type="EMBL" id="EPB68605.1"/>
    </source>
</evidence>
<dbReference type="GO" id="GO:0003676">
    <property type="term" value="F:nucleic acid binding"/>
    <property type="evidence" value="ECO:0007669"/>
    <property type="project" value="InterPro"/>
</dbReference>
<dbReference type="EMBL" id="KE125410">
    <property type="protein sequence ID" value="EPB68605.1"/>
    <property type="molecule type" value="Genomic_DNA"/>
</dbReference>
<gene>
    <name evidence="1" type="ORF">ANCCEY_12306</name>
</gene>
<protein>
    <submittedName>
        <fullName evidence="1">Transposase</fullName>
    </submittedName>
</protein>
<dbReference type="Pfam" id="PF01359">
    <property type="entry name" value="Transposase_1"/>
    <property type="match status" value="1"/>
</dbReference>
<dbReference type="AlphaFoldDB" id="A0A0D6L9I9"/>
<dbReference type="Gene3D" id="3.30.420.10">
    <property type="entry name" value="Ribonuclease H-like superfamily/Ribonuclease H"/>
    <property type="match status" value="1"/>
</dbReference>
<dbReference type="InterPro" id="IPR036397">
    <property type="entry name" value="RNaseH_sf"/>
</dbReference>
<dbReference type="InterPro" id="IPR001888">
    <property type="entry name" value="Transposase_1"/>
</dbReference>
<proteinExistence type="predicted"/>
<organism evidence="1 2">
    <name type="scientific">Ancylostoma ceylanicum</name>
    <dbReference type="NCBI Taxonomy" id="53326"/>
    <lineage>
        <taxon>Eukaryota</taxon>
        <taxon>Metazoa</taxon>
        <taxon>Ecdysozoa</taxon>
        <taxon>Nematoda</taxon>
        <taxon>Chromadorea</taxon>
        <taxon>Rhabditida</taxon>
        <taxon>Rhabditina</taxon>
        <taxon>Rhabditomorpha</taxon>
        <taxon>Strongyloidea</taxon>
        <taxon>Ancylostomatidae</taxon>
        <taxon>Ancylostomatinae</taxon>
        <taxon>Ancylostoma</taxon>
    </lineage>
</organism>
<dbReference type="Proteomes" id="UP000054495">
    <property type="component" value="Unassembled WGS sequence"/>
</dbReference>
<dbReference type="PANTHER" id="PTHR46060:SF1">
    <property type="entry name" value="MARINER MOS1 TRANSPOSASE-LIKE PROTEIN"/>
    <property type="match status" value="1"/>
</dbReference>
<dbReference type="InterPro" id="IPR052709">
    <property type="entry name" value="Transposase-MT_Hybrid"/>
</dbReference>
<keyword evidence="2" id="KW-1185">Reference proteome</keyword>
<name>A0A0D6L9I9_9BILA</name>
<dbReference type="PANTHER" id="PTHR46060">
    <property type="entry name" value="MARINER MOS1 TRANSPOSASE-LIKE PROTEIN"/>
    <property type="match status" value="1"/>
</dbReference>